<gene>
    <name evidence="1" type="ORF">NDU88_006221</name>
</gene>
<evidence type="ECO:0000313" key="1">
    <source>
        <dbReference type="EMBL" id="KAJ1218644.1"/>
    </source>
</evidence>
<accession>A0AAV7WX06</accession>
<name>A0AAV7WX06_PLEWA</name>
<keyword evidence="2" id="KW-1185">Reference proteome</keyword>
<protein>
    <submittedName>
        <fullName evidence="1">Uncharacterized protein</fullName>
    </submittedName>
</protein>
<sequence length="116" mass="13404">MEIHSPTRISRRRFYATVTAEWALYMDPGDAVTNERNPKLRRAFFTKKSVLLNGEQDLRHKCVSKRFPELEGSMKIHVTKTGSQRASVMKREVADVCCVLRFGNCATKCFNIDRHL</sequence>
<dbReference type="AlphaFoldDB" id="A0AAV7WX06"/>
<dbReference type="Proteomes" id="UP001066276">
    <property type="component" value="Chromosome 1_1"/>
</dbReference>
<organism evidence="1 2">
    <name type="scientific">Pleurodeles waltl</name>
    <name type="common">Iberian ribbed newt</name>
    <dbReference type="NCBI Taxonomy" id="8319"/>
    <lineage>
        <taxon>Eukaryota</taxon>
        <taxon>Metazoa</taxon>
        <taxon>Chordata</taxon>
        <taxon>Craniata</taxon>
        <taxon>Vertebrata</taxon>
        <taxon>Euteleostomi</taxon>
        <taxon>Amphibia</taxon>
        <taxon>Batrachia</taxon>
        <taxon>Caudata</taxon>
        <taxon>Salamandroidea</taxon>
        <taxon>Salamandridae</taxon>
        <taxon>Pleurodelinae</taxon>
        <taxon>Pleurodeles</taxon>
    </lineage>
</organism>
<evidence type="ECO:0000313" key="2">
    <source>
        <dbReference type="Proteomes" id="UP001066276"/>
    </source>
</evidence>
<dbReference type="EMBL" id="JANPWB010000001">
    <property type="protein sequence ID" value="KAJ1218644.1"/>
    <property type="molecule type" value="Genomic_DNA"/>
</dbReference>
<comment type="caution">
    <text evidence="1">The sequence shown here is derived from an EMBL/GenBank/DDBJ whole genome shotgun (WGS) entry which is preliminary data.</text>
</comment>
<proteinExistence type="predicted"/>
<reference evidence="1" key="1">
    <citation type="journal article" date="2022" name="bioRxiv">
        <title>Sequencing and chromosome-scale assembly of the giantPleurodeles waltlgenome.</title>
        <authorList>
            <person name="Brown T."/>
            <person name="Elewa A."/>
            <person name="Iarovenko S."/>
            <person name="Subramanian E."/>
            <person name="Araus A.J."/>
            <person name="Petzold A."/>
            <person name="Susuki M."/>
            <person name="Suzuki K.-i.T."/>
            <person name="Hayashi T."/>
            <person name="Toyoda A."/>
            <person name="Oliveira C."/>
            <person name="Osipova E."/>
            <person name="Leigh N.D."/>
            <person name="Simon A."/>
            <person name="Yun M.H."/>
        </authorList>
    </citation>
    <scope>NUCLEOTIDE SEQUENCE</scope>
    <source>
        <strain evidence="1">20211129_DDA</strain>
        <tissue evidence="1">Liver</tissue>
    </source>
</reference>